<feature type="region of interest" description="Disordered" evidence="1">
    <location>
        <begin position="1"/>
        <end position="57"/>
    </location>
</feature>
<name>A0A5A7Q4D7_STRAF</name>
<keyword evidence="3" id="KW-1185">Reference proteome</keyword>
<feature type="compositionally biased region" description="Polar residues" evidence="1">
    <location>
        <begin position="19"/>
        <end position="31"/>
    </location>
</feature>
<dbReference type="EMBL" id="BKCP01005616">
    <property type="protein sequence ID" value="GER39257.1"/>
    <property type="molecule type" value="Genomic_DNA"/>
</dbReference>
<gene>
    <name evidence="2" type="ORF">STAS_15866</name>
</gene>
<dbReference type="Proteomes" id="UP000325081">
    <property type="component" value="Unassembled WGS sequence"/>
</dbReference>
<protein>
    <submittedName>
        <fullName evidence="2">ATP synthase gamma chain</fullName>
    </submittedName>
</protein>
<evidence type="ECO:0000313" key="3">
    <source>
        <dbReference type="Proteomes" id="UP000325081"/>
    </source>
</evidence>
<proteinExistence type="predicted"/>
<evidence type="ECO:0000256" key="1">
    <source>
        <dbReference type="SAM" id="MobiDB-lite"/>
    </source>
</evidence>
<organism evidence="2 3">
    <name type="scientific">Striga asiatica</name>
    <name type="common">Asiatic witchweed</name>
    <name type="synonym">Buchnera asiatica</name>
    <dbReference type="NCBI Taxonomy" id="4170"/>
    <lineage>
        <taxon>Eukaryota</taxon>
        <taxon>Viridiplantae</taxon>
        <taxon>Streptophyta</taxon>
        <taxon>Embryophyta</taxon>
        <taxon>Tracheophyta</taxon>
        <taxon>Spermatophyta</taxon>
        <taxon>Magnoliopsida</taxon>
        <taxon>eudicotyledons</taxon>
        <taxon>Gunneridae</taxon>
        <taxon>Pentapetalae</taxon>
        <taxon>asterids</taxon>
        <taxon>lamiids</taxon>
        <taxon>Lamiales</taxon>
        <taxon>Orobanchaceae</taxon>
        <taxon>Buchnereae</taxon>
        <taxon>Striga</taxon>
    </lineage>
</organism>
<evidence type="ECO:0000313" key="2">
    <source>
        <dbReference type="EMBL" id="GER39257.1"/>
    </source>
</evidence>
<comment type="caution">
    <text evidence="2">The sequence shown here is derived from an EMBL/GenBank/DDBJ whole genome shotgun (WGS) entry which is preliminary data.</text>
</comment>
<reference evidence="3" key="1">
    <citation type="journal article" date="2019" name="Curr. Biol.">
        <title>Genome Sequence of Striga asiatica Provides Insight into the Evolution of Plant Parasitism.</title>
        <authorList>
            <person name="Yoshida S."/>
            <person name="Kim S."/>
            <person name="Wafula E.K."/>
            <person name="Tanskanen J."/>
            <person name="Kim Y.M."/>
            <person name="Honaas L."/>
            <person name="Yang Z."/>
            <person name="Spallek T."/>
            <person name="Conn C.E."/>
            <person name="Ichihashi Y."/>
            <person name="Cheong K."/>
            <person name="Cui S."/>
            <person name="Der J.P."/>
            <person name="Gundlach H."/>
            <person name="Jiao Y."/>
            <person name="Hori C."/>
            <person name="Ishida J.K."/>
            <person name="Kasahara H."/>
            <person name="Kiba T."/>
            <person name="Kim M.S."/>
            <person name="Koo N."/>
            <person name="Laohavisit A."/>
            <person name="Lee Y.H."/>
            <person name="Lumba S."/>
            <person name="McCourt P."/>
            <person name="Mortimer J.C."/>
            <person name="Mutuku J.M."/>
            <person name="Nomura T."/>
            <person name="Sasaki-Sekimoto Y."/>
            <person name="Seto Y."/>
            <person name="Wang Y."/>
            <person name="Wakatake T."/>
            <person name="Sakakibara H."/>
            <person name="Demura T."/>
            <person name="Yamaguchi S."/>
            <person name="Yoneyama K."/>
            <person name="Manabe R.I."/>
            <person name="Nelson D.C."/>
            <person name="Schulman A.H."/>
            <person name="Timko M.P."/>
            <person name="dePamphilis C.W."/>
            <person name="Choi D."/>
            <person name="Shirasu K."/>
        </authorList>
    </citation>
    <scope>NUCLEOTIDE SEQUENCE [LARGE SCALE GENOMIC DNA]</scope>
    <source>
        <strain evidence="3">cv. UVA1</strain>
    </source>
</reference>
<accession>A0A5A7Q4D7</accession>
<dbReference type="AlphaFoldDB" id="A0A5A7Q4D7"/>
<sequence>MPSTAISPTAPALQRAANAGSSPFASLSRTGATGIVPAGRHRSSPTEPPSIVRPSAPSVAPSQAYAVAVRIAAVLRPLLPSIASTPCRHPAIASDRDLISGFKELSE</sequence>